<dbReference type="InterPro" id="IPR006225">
    <property type="entry name" value="PsdUridine_synth_RluC/D"/>
</dbReference>
<dbReference type="InterPro" id="IPR050188">
    <property type="entry name" value="RluA_PseudoU_synthase"/>
</dbReference>
<dbReference type="Pfam" id="PF01479">
    <property type="entry name" value="S4"/>
    <property type="match status" value="1"/>
</dbReference>
<keyword evidence="2 7" id="KW-0694">RNA-binding</keyword>
<accession>A0A090AL99</accession>
<dbReference type="EMBL" id="AP014633">
    <property type="protein sequence ID" value="BAP55840.1"/>
    <property type="molecule type" value="Genomic_DNA"/>
</dbReference>
<organism evidence="10 11">
    <name type="scientific">Thioploca ingrica</name>
    <dbReference type="NCBI Taxonomy" id="40754"/>
    <lineage>
        <taxon>Bacteria</taxon>
        <taxon>Pseudomonadati</taxon>
        <taxon>Pseudomonadota</taxon>
        <taxon>Gammaproteobacteria</taxon>
        <taxon>Thiotrichales</taxon>
        <taxon>Thiotrichaceae</taxon>
        <taxon>Thioploca</taxon>
    </lineage>
</organism>
<dbReference type="Pfam" id="PF00849">
    <property type="entry name" value="PseudoU_synth_2"/>
    <property type="match status" value="1"/>
</dbReference>
<evidence type="ECO:0000256" key="5">
    <source>
        <dbReference type="ARBA" id="ARBA00056072"/>
    </source>
</evidence>
<dbReference type="HOGENOM" id="CLU_016902_4_0_6"/>
<name>A0A090AL99_9GAMM</name>
<dbReference type="EC" id="5.4.99.-" evidence="8"/>
<dbReference type="GO" id="GO:0160140">
    <property type="term" value="F:23S rRNA pseudouridine(1911/1915/1917) synthase activity"/>
    <property type="evidence" value="ECO:0007669"/>
    <property type="project" value="UniProtKB-EC"/>
</dbReference>
<evidence type="ECO:0000256" key="2">
    <source>
        <dbReference type="ARBA" id="ARBA00022884"/>
    </source>
</evidence>
<dbReference type="NCBIfam" id="NF008385">
    <property type="entry name" value="PRK11180.1"/>
    <property type="match status" value="1"/>
</dbReference>
<reference evidence="10 11" key="1">
    <citation type="journal article" date="2014" name="ISME J.">
        <title>Ecophysiology of Thioploca ingrica as revealed by the complete genome sequence supplemented with proteomic evidence.</title>
        <authorList>
            <person name="Kojima H."/>
            <person name="Ogura Y."/>
            <person name="Yamamoto N."/>
            <person name="Togashi T."/>
            <person name="Mori H."/>
            <person name="Watanabe T."/>
            <person name="Nemoto F."/>
            <person name="Kurokawa K."/>
            <person name="Hayashi T."/>
            <person name="Fukui M."/>
        </authorList>
    </citation>
    <scope>NUCLEOTIDE SEQUENCE [LARGE SCALE GENOMIC DNA]</scope>
</reference>
<dbReference type="Gene3D" id="3.10.290.10">
    <property type="entry name" value="RNA-binding S4 domain"/>
    <property type="match status" value="1"/>
</dbReference>
<dbReference type="InterPro" id="IPR020103">
    <property type="entry name" value="PsdUridine_synth_cat_dom_sf"/>
</dbReference>
<keyword evidence="3 8" id="KW-0413">Isomerase</keyword>
<feature type="domain" description="RNA-binding S4" evidence="9">
    <location>
        <begin position="4"/>
        <end position="62"/>
    </location>
</feature>
<feature type="active site" evidence="6">
    <location>
        <position position="125"/>
    </location>
</feature>
<dbReference type="FunFam" id="3.30.2350.10:FF:000006">
    <property type="entry name" value="Pseudouridine synthase"/>
    <property type="match status" value="1"/>
</dbReference>
<sequence>MAGYRLDKALAELFPTYSRARLQQWLSEGQVLIDTTPRRRGKEKVQGGEKVQLTAQLEEQVTWQAQSLPLNLLYEDEAILVVNKPAGVVVHPGAGNPDETLVNALLHYAPELAQLPRAGIIHRLDKDTSGILAIARSLPAHTHLVAQLQQHQFKREYQAVVTGVFVAGGTIDAPIGRHPTHRTQMAVVTQGKPAVTHYRIIQRYRAHTHIRVQLETGRTHQIRVHMAYQRYPLVGDKAYGGRLHFPAGSSESLKQTLRTFPRQALHAETLGLVHPHSGQWLQWTVPLPPDMQNLLMELEQDKINQNAD</sequence>
<dbReference type="CDD" id="cd02869">
    <property type="entry name" value="PseudoU_synth_RluA_like"/>
    <property type="match status" value="1"/>
</dbReference>
<dbReference type="AlphaFoldDB" id="A0A090AL99"/>
<dbReference type="PANTHER" id="PTHR21600:SF44">
    <property type="entry name" value="RIBOSOMAL LARGE SUBUNIT PSEUDOURIDINE SYNTHASE D"/>
    <property type="match status" value="1"/>
</dbReference>
<evidence type="ECO:0000313" key="10">
    <source>
        <dbReference type="EMBL" id="BAP55840.1"/>
    </source>
</evidence>
<dbReference type="SMART" id="SM00363">
    <property type="entry name" value="S4"/>
    <property type="match status" value="1"/>
</dbReference>
<dbReference type="PANTHER" id="PTHR21600">
    <property type="entry name" value="MITOCHONDRIAL RNA PSEUDOURIDINE SYNTHASE"/>
    <property type="match status" value="1"/>
</dbReference>
<evidence type="ECO:0000259" key="9">
    <source>
        <dbReference type="SMART" id="SM00363"/>
    </source>
</evidence>
<keyword evidence="11" id="KW-1185">Reference proteome</keyword>
<evidence type="ECO:0000256" key="3">
    <source>
        <dbReference type="ARBA" id="ARBA00023235"/>
    </source>
</evidence>
<dbReference type="Proteomes" id="UP000031623">
    <property type="component" value="Chromosome"/>
</dbReference>
<dbReference type="InterPro" id="IPR006145">
    <property type="entry name" value="PsdUridine_synth_RsuA/RluA"/>
</dbReference>
<dbReference type="KEGG" id="tig:THII_1543"/>
<comment type="function">
    <text evidence="5">Responsible for synthesis of pseudouridine from uracil at positions 1911, 1915 and 1917 in 23S ribosomal RNA.</text>
</comment>
<dbReference type="GO" id="GO:0003723">
    <property type="term" value="F:RNA binding"/>
    <property type="evidence" value="ECO:0007669"/>
    <property type="project" value="UniProtKB-KW"/>
</dbReference>
<comment type="catalytic activity">
    <reaction evidence="8">
        <text>a uridine in RNA = a pseudouridine in RNA</text>
        <dbReference type="Rhea" id="RHEA:48348"/>
        <dbReference type="Rhea" id="RHEA-COMP:12068"/>
        <dbReference type="Rhea" id="RHEA-COMP:12069"/>
        <dbReference type="ChEBI" id="CHEBI:65314"/>
        <dbReference type="ChEBI" id="CHEBI:65315"/>
    </reaction>
</comment>
<comment type="similarity">
    <text evidence="1 8">Belongs to the pseudouridine synthase RluA family.</text>
</comment>
<gene>
    <name evidence="10" type="ORF">THII_1543</name>
</gene>
<dbReference type="CDD" id="cd00165">
    <property type="entry name" value="S4"/>
    <property type="match status" value="1"/>
</dbReference>
<dbReference type="InterPro" id="IPR036986">
    <property type="entry name" value="S4_RNA-bd_sf"/>
</dbReference>
<dbReference type="PROSITE" id="PS50889">
    <property type="entry name" value="S4"/>
    <property type="match status" value="1"/>
</dbReference>
<dbReference type="NCBIfam" id="TIGR00005">
    <property type="entry name" value="rluA_subfam"/>
    <property type="match status" value="1"/>
</dbReference>
<evidence type="ECO:0000256" key="6">
    <source>
        <dbReference type="PIRSR" id="PIRSR606225-1"/>
    </source>
</evidence>
<dbReference type="Gene3D" id="3.30.2350.10">
    <property type="entry name" value="Pseudouridine synthase"/>
    <property type="match status" value="1"/>
</dbReference>
<dbReference type="SUPFAM" id="SSF55174">
    <property type="entry name" value="Alpha-L RNA-binding motif"/>
    <property type="match status" value="1"/>
</dbReference>
<comment type="catalytic activity">
    <reaction evidence="4">
        <text>uridine(1911/1915/1917) in 23S rRNA = pseudouridine(1911/1915/1917) in 23S rRNA</text>
        <dbReference type="Rhea" id="RHEA:42524"/>
        <dbReference type="Rhea" id="RHEA-COMP:10097"/>
        <dbReference type="Rhea" id="RHEA-COMP:10098"/>
        <dbReference type="ChEBI" id="CHEBI:65314"/>
        <dbReference type="ChEBI" id="CHEBI:65315"/>
        <dbReference type="EC" id="5.4.99.23"/>
    </reaction>
</comment>
<evidence type="ECO:0000256" key="1">
    <source>
        <dbReference type="ARBA" id="ARBA00010876"/>
    </source>
</evidence>
<evidence type="ECO:0000313" key="11">
    <source>
        <dbReference type="Proteomes" id="UP000031623"/>
    </source>
</evidence>
<dbReference type="STRING" id="40754.THII_1543"/>
<dbReference type="GO" id="GO:0000455">
    <property type="term" value="P:enzyme-directed rRNA pseudouridine synthesis"/>
    <property type="evidence" value="ECO:0007669"/>
    <property type="project" value="UniProtKB-ARBA"/>
</dbReference>
<dbReference type="SUPFAM" id="SSF55120">
    <property type="entry name" value="Pseudouridine synthase"/>
    <property type="match status" value="1"/>
</dbReference>
<evidence type="ECO:0000256" key="7">
    <source>
        <dbReference type="PROSITE-ProRule" id="PRU00182"/>
    </source>
</evidence>
<evidence type="ECO:0000256" key="4">
    <source>
        <dbReference type="ARBA" id="ARBA00036882"/>
    </source>
</evidence>
<evidence type="ECO:0000256" key="8">
    <source>
        <dbReference type="RuleBase" id="RU362028"/>
    </source>
</evidence>
<proteinExistence type="inferred from homology"/>
<protein>
    <recommendedName>
        <fullName evidence="8">Pseudouridine synthase</fullName>
        <ecNumber evidence="8">5.4.99.-</ecNumber>
    </recommendedName>
</protein>
<dbReference type="InterPro" id="IPR002942">
    <property type="entry name" value="S4_RNA-bd"/>
</dbReference>